<sequence length="117" mass="12633">MELFQEKIRALEEARNLDQATIRTLRNVQRIRSRNNPATSPHVQGTQATSGADSATSPKSVTGRSSMYPESSGVITGCASERLDRPISDLPAAQLQATVPTLTGLKYVKVEVRPAIA</sequence>
<gene>
    <name evidence="2" type="ORF">Pfra01_000052200</name>
</gene>
<evidence type="ECO:0000256" key="1">
    <source>
        <dbReference type="SAM" id="MobiDB-lite"/>
    </source>
</evidence>
<name>A0A9W6WT33_9STRA</name>
<keyword evidence="3" id="KW-1185">Reference proteome</keyword>
<dbReference type="EMBL" id="BSXT01000041">
    <property type="protein sequence ID" value="GMF15697.1"/>
    <property type="molecule type" value="Genomic_DNA"/>
</dbReference>
<feature type="compositionally biased region" description="Polar residues" evidence="1">
    <location>
        <begin position="34"/>
        <end position="69"/>
    </location>
</feature>
<dbReference type="Proteomes" id="UP001165121">
    <property type="component" value="Unassembled WGS sequence"/>
</dbReference>
<comment type="caution">
    <text evidence="2">The sequence shown here is derived from an EMBL/GenBank/DDBJ whole genome shotgun (WGS) entry which is preliminary data.</text>
</comment>
<evidence type="ECO:0000313" key="2">
    <source>
        <dbReference type="EMBL" id="GMF15697.1"/>
    </source>
</evidence>
<organism evidence="2 3">
    <name type="scientific">Phytophthora fragariaefolia</name>
    <dbReference type="NCBI Taxonomy" id="1490495"/>
    <lineage>
        <taxon>Eukaryota</taxon>
        <taxon>Sar</taxon>
        <taxon>Stramenopiles</taxon>
        <taxon>Oomycota</taxon>
        <taxon>Peronosporomycetes</taxon>
        <taxon>Peronosporales</taxon>
        <taxon>Peronosporaceae</taxon>
        <taxon>Phytophthora</taxon>
    </lineage>
</organism>
<feature type="region of interest" description="Disordered" evidence="1">
    <location>
        <begin position="28"/>
        <end position="77"/>
    </location>
</feature>
<dbReference type="OrthoDB" id="129918at2759"/>
<proteinExistence type="predicted"/>
<reference evidence="2" key="1">
    <citation type="submission" date="2023-04" db="EMBL/GenBank/DDBJ databases">
        <title>Phytophthora fragariaefolia NBRC 109709.</title>
        <authorList>
            <person name="Ichikawa N."/>
            <person name="Sato H."/>
            <person name="Tonouchi N."/>
        </authorList>
    </citation>
    <scope>NUCLEOTIDE SEQUENCE</scope>
    <source>
        <strain evidence="2">NBRC 109709</strain>
    </source>
</reference>
<evidence type="ECO:0000313" key="3">
    <source>
        <dbReference type="Proteomes" id="UP001165121"/>
    </source>
</evidence>
<accession>A0A9W6WT33</accession>
<protein>
    <submittedName>
        <fullName evidence="2">Unnamed protein product</fullName>
    </submittedName>
</protein>
<dbReference type="AlphaFoldDB" id="A0A9W6WT33"/>